<dbReference type="Pfam" id="PF04984">
    <property type="entry name" value="Phage_sheath_1"/>
    <property type="match status" value="1"/>
</dbReference>
<organism evidence="15 16">
    <name type="scientific">Methylophaga thiooxydans DMS010</name>
    <dbReference type="NCBI Taxonomy" id="637616"/>
    <lineage>
        <taxon>Bacteria</taxon>
        <taxon>Pseudomonadati</taxon>
        <taxon>Pseudomonadota</taxon>
        <taxon>Gammaproteobacteria</taxon>
        <taxon>Thiotrichales</taxon>
        <taxon>Piscirickettsiaceae</taxon>
        <taxon>Methylophaga</taxon>
    </lineage>
</organism>
<evidence type="ECO:0000313" key="11">
    <source>
        <dbReference type="EMBL" id="EEF80253.1"/>
    </source>
</evidence>
<dbReference type="HOGENOM" id="CLU_023068_1_1_6"/>
<comment type="similarity">
    <text evidence="1">Belongs to the myoviridae tail sheath protein family.</text>
</comment>
<dbReference type="InterPro" id="IPR035089">
    <property type="entry name" value="Phage_sheath_subtilisin"/>
</dbReference>
<dbReference type="EMBL" id="GG657895">
    <property type="protein sequence ID" value="EEF80253.1"/>
    <property type="molecule type" value="Genomic_DNA"/>
</dbReference>
<dbReference type="Pfam" id="PF17481">
    <property type="entry name" value="Phage_sheath_domII"/>
    <property type="match status" value="1"/>
</dbReference>
<dbReference type="InterPro" id="IPR020287">
    <property type="entry name" value="Tail_sheath_C"/>
</dbReference>
<feature type="domain" description="Phage tail sheath protein-like beta-sandwich" evidence="3">
    <location>
        <begin position="97"/>
        <end position="195"/>
    </location>
</feature>
<protein>
    <submittedName>
        <fullName evidence="15">Bacteriophage Mu tail sheath protein (GpL)</fullName>
    </submittedName>
</protein>
<dbReference type="EMBL" id="GG657893">
    <property type="protein sequence ID" value="EEF80407.1"/>
    <property type="molecule type" value="Genomic_DNA"/>
</dbReference>
<evidence type="ECO:0000313" key="15">
    <source>
        <dbReference type="EMBL" id="EEF81049.1"/>
    </source>
</evidence>
<evidence type="ECO:0000313" key="7">
    <source>
        <dbReference type="EMBL" id="EEF78913.1"/>
    </source>
</evidence>
<evidence type="ECO:0000259" key="2">
    <source>
        <dbReference type="Pfam" id="PF04984"/>
    </source>
</evidence>
<feature type="domain" description="Tail sheath protein C-terminal" evidence="4">
    <location>
        <begin position="375"/>
        <end position="483"/>
    </location>
</feature>
<dbReference type="EMBL" id="GG657892">
    <property type="protein sequence ID" value="EEF80601.1"/>
    <property type="molecule type" value="Genomic_DNA"/>
</dbReference>
<evidence type="ECO:0000259" key="4">
    <source>
        <dbReference type="Pfam" id="PF17482"/>
    </source>
</evidence>
<gene>
    <name evidence="13" type="ORF">MDMS009_1020</name>
    <name evidence="11" type="ORF">MDMS009_1149</name>
    <name evidence="12" type="ORF">MDMS009_1182</name>
    <name evidence="10" type="ORF">MDMS009_1232</name>
    <name evidence="9" type="ORF">MDMS009_1689</name>
    <name evidence="8" type="ORF">MDMS009_2312</name>
    <name evidence="7" type="ORF">MDMS009_2430</name>
    <name evidence="6" type="ORF">MDMS009_2564</name>
    <name evidence="5" type="ORF">MDMS009_3011</name>
    <name evidence="15" type="ORF">MDMS009_369</name>
    <name evidence="14" type="ORF">MDMS009_926</name>
</gene>
<dbReference type="EMBL" id="GG657907">
    <property type="protein sequence ID" value="EEF78467.1"/>
    <property type="molecule type" value="Genomic_DNA"/>
</dbReference>
<sequence length="488" mass="53419">MAISFDTIPEKLRLPFTAIEFSNRLAGNANIDFKMLVIGQRLSTGTIPAGQAVRANSPEELEAYFGRGSMLAEMGKAQINADQFTEKWFLALDDASGGEQATGSITVTGPATRGGTVFLYIAGYRLLIGVDAADTDEDIASAIVAAITAETTLPVTAEVNGAESTEVDITCKWKGETGNDIDMRLNFYDEALPDGVGLTFVAMSGGTGNPDLTDVFTAIGDEWYNWLAVPYTDTANLVVLEAEAESRWGPMRAIGFRAFTAFKGTHSETGTFGSGRNGPHVTCMGTNDSPTPPYLWAGVNCVVAAASLQIDPARQLRTLALPGIKPPKKELRWDGTERNQLLFDGIATYSVDRGGLVRIERQISMYQTNASGFADDSYLNINTAETLERIRFEQRAMVSQKFPRHKLADDDFDIPAGQAVVTPNAMEDEFLALYTVFMDRGWCQDYEGYKATIIAEIHDDDPDRLDMYDSPKLINNLRVTAVHTEYRR</sequence>
<dbReference type="AlphaFoldDB" id="C0N2F9"/>
<dbReference type="InterPro" id="IPR007067">
    <property type="entry name" value="Tail_sheath"/>
</dbReference>
<dbReference type="EMBL" id="GG657898">
    <property type="protein sequence ID" value="EEF79751.1"/>
    <property type="molecule type" value="Genomic_DNA"/>
</dbReference>
<evidence type="ECO:0000313" key="12">
    <source>
        <dbReference type="EMBL" id="EEF80286.1"/>
    </source>
</evidence>
<proteinExistence type="inferred from homology"/>
<evidence type="ECO:0000259" key="3">
    <source>
        <dbReference type="Pfam" id="PF17481"/>
    </source>
</evidence>
<dbReference type="EMBL" id="GG657900">
    <property type="protein sequence ID" value="EEF79052.1"/>
    <property type="molecule type" value="Genomic_DNA"/>
</dbReference>
<feature type="domain" description="Tail sheath protein subtilisin-like" evidence="2">
    <location>
        <begin position="205"/>
        <end position="365"/>
    </location>
</feature>
<reference evidence="15" key="1">
    <citation type="submission" date="2008-01" db="EMBL/GenBank/DDBJ databases">
        <authorList>
            <person name="Schaefer H."/>
            <person name="Ferriera S."/>
            <person name="Johnson J."/>
            <person name="Kravitz S."/>
            <person name="Beeson K."/>
            <person name="Sutton G."/>
            <person name="Rogers Y.-H."/>
            <person name="Friedman R."/>
            <person name="Frazier M."/>
            <person name="Venter J.C."/>
        </authorList>
    </citation>
    <scope>NUCLEOTIDE SEQUENCE</scope>
    <source>
        <strain evidence="15">DMS010</strain>
    </source>
</reference>
<dbReference type="EMBL" id="GG657895">
    <property type="protein sequence ID" value="EEF80286.1"/>
    <property type="molecule type" value="Genomic_DNA"/>
</dbReference>
<dbReference type="OrthoDB" id="5442644at2"/>
<evidence type="ECO:0000313" key="14">
    <source>
        <dbReference type="EMBL" id="EEF80601.1"/>
    </source>
</evidence>
<dbReference type="RefSeq" id="WP_008290164.1">
    <property type="nucleotide sequence ID" value="NZ_GG657884.1"/>
</dbReference>
<dbReference type="EMBL" id="GG657903">
    <property type="protein sequence ID" value="EEF78913.1"/>
    <property type="molecule type" value="Genomic_DNA"/>
</dbReference>
<dbReference type="Proteomes" id="UP000004679">
    <property type="component" value="Unassembled WGS sequence"/>
</dbReference>
<evidence type="ECO:0000313" key="8">
    <source>
        <dbReference type="EMBL" id="EEF79052.1"/>
    </source>
</evidence>
<evidence type="ECO:0000313" key="16">
    <source>
        <dbReference type="Proteomes" id="UP000004679"/>
    </source>
</evidence>
<dbReference type="EMBL" id="GG657904">
    <property type="protein sequence ID" value="EEF78820.1"/>
    <property type="molecule type" value="Genomic_DNA"/>
</dbReference>
<evidence type="ECO:0000313" key="10">
    <source>
        <dbReference type="EMBL" id="EEF80075.1"/>
    </source>
</evidence>
<dbReference type="EMBL" id="GG657896">
    <property type="protein sequence ID" value="EEF80075.1"/>
    <property type="molecule type" value="Genomic_DNA"/>
</dbReference>
<evidence type="ECO:0000313" key="5">
    <source>
        <dbReference type="EMBL" id="EEF78467.1"/>
    </source>
</evidence>
<keyword evidence="16" id="KW-1185">Reference proteome</keyword>
<dbReference type="Pfam" id="PF17482">
    <property type="entry name" value="Phage_sheath_1C"/>
    <property type="match status" value="1"/>
</dbReference>
<evidence type="ECO:0000313" key="6">
    <source>
        <dbReference type="EMBL" id="EEF78820.1"/>
    </source>
</evidence>
<dbReference type="InterPro" id="IPR035326">
    <property type="entry name" value="Beta_sandwich_Seath"/>
</dbReference>
<evidence type="ECO:0000256" key="1">
    <source>
        <dbReference type="ARBA" id="ARBA00008005"/>
    </source>
</evidence>
<evidence type="ECO:0000313" key="13">
    <source>
        <dbReference type="EMBL" id="EEF80407.1"/>
    </source>
</evidence>
<dbReference type="PIRSF" id="PIRSF007349">
    <property type="entry name" value="Tsp_L"/>
    <property type="match status" value="1"/>
</dbReference>
<evidence type="ECO:0000313" key="9">
    <source>
        <dbReference type="EMBL" id="EEF79751.1"/>
    </source>
</evidence>
<accession>C0N2F9</accession>
<reference evidence="15 16" key="2">
    <citation type="journal article" date="2011" name="J. Bacteriol.">
        <title>Draft genome sequence of the chemolithoheterotrophic, halophilic methylotroph Methylophaga thiooxydans DMS010.</title>
        <authorList>
            <person name="Boden R."/>
            <person name="Ferriera S."/>
            <person name="Johnson J."/>
            <person name="Kelly D.P."/>
            <person name="Murrell J.C."/>
            <person name="Schafer H."/>
        </authorList>
    </citation>
    <scope>NUCLEOTIDE SEQUENCE [LARGE SCALE GENOMIC DNA]</scope>
    <source>
        <strain evidence="15 16">DMS010</strain>
    </source>
</reference>
<dbReference type="EMBL" id="GG657884">
    <property type="protein sequence ID" value="EEF81049.1"/>
    <property type="molecule type" value="Genomic_DNA"/>
</dbReference>
<name>C0N2F9_9GAMM</name>